<feature type="region of interest" description="Disordered" evidence="2">
    <location>
        <begin position="71"/>
        <end position="90"/>
    </location>
</feature>
<dbReference type="PANTHER" id="PTHR15696:SF0">
    <property type="entry name" value="TELOMERASE-BINDING PROTEIN EST1A"/>
    <property type="match status" value="1"/>
</dbReference>
<comment type="function">
    <text evidence="1">Plays a role in nonsense-mediated mRNA decay.</text>
</comment>
<feature type="compositionally biased region" description="Polar residues" evidence="2">
    <location>
        <begin position="269"/>
        <end position="284"/>
    </location>
</feature>
<dbReference type="GO" id="GO:0070034">
    <property type="term" value="F:telomerase RNA binding"/>
    <property type="evidence" value="ECO:0007669"/>
    <property type="project" value="TreeGrafter"/>
</dbReference>
<feature type="region of interest" description="Disordered" evidence="2">
    <location>
        <begin position="865"/>
        <end position="906"/>
    </location>
</feature>
<evidence type="ECO:0000313" key="4">
    <source>
        <dbReference type="EMBL" id="TVY90607.1"/>
    </source>
</evidence>
<dbReference type="GO" id="GO:0042162">
    <property type="term" value="F:telomeric DNA binding"/>
    <property type="evidence" value="ECO:0007669"/>
    <property type="project" value="TreeGrafter"/>
</dbReference>
<dbReference type="GO" id="GO:0005697">
    <property type="term" value="C:telomerase holoenzyme complex"/>
    <property type="evidence" value="ECO:0007669"/>
    <property type="project" value="TreeGrafter"/>
</dbReference>
<dbReference type="EMBL" id="QGML01000804">
    <property type="protein sequence ID" value="TVY90607.1"/>
    <property type="molecule type" value="Genomic_DNA"/>
</dbReference>
<gene>
    <name evidence="4" type="primary">ESL1</name>
    <name evidence="4" type="ORF">LAWI1_G006645</name>
</gene>
<proteinExistence type="predicted"/>
<reference evidence="4 5" key="1">
    <citation type="submission" date="2018-05" db="EMBL/GenBank/DDBJ databases">
        <title>Genome sequencing and assembly of the regulated plant pathogen Lachnellula willkommii and related sister species for the development of diagnostic species identification markers.</title>
        <authorList>
            <person name="Giroux E."/>
            <person name="Bilodeau G."/>
        </authorList>
    </citation>
    <scope>NUCLEOTIDE SEQUENCE [LARGE SCALE GENOMIC DNA]</scope>
    <source>
        <strain evidence="4 5">CBS 172.35</strain>
    </source>
</reference>
<feature type="compositionally biased region" description="Basic and acidic residues" evidence="2">
    <location>
        <begin position="173"/>
        <end position="189"/>
    </location>
</feature>
<dbReference type="InterPro" id="IPR045153">
    <property type="entry name" value="Est1/Ebs1-like"/>
</dbReference>
<dbReference type="InterPro" id="IPR011990">
    <property type="entry name" value="TPR-like_helical_dom_sf"/>
</dbReference>
<dbReference type="GO" id="GO:0000184">
    <property type="term" value="P:nuclear-transcribed mRNA catabolic process, nonsense-mediated decay"/>
    <property type="evidence" value="ECO:0007669"/>
    <property type="project" value="UniProtKB-KW"/>
</dbReference>
<feature type="compositionally biased region" description="Low complexity" evidence="2">
    <location>
        <begin position="199"/>
        <end position="215"/>
    </location>
</feature>
<organism evidence="4 5">
    <name type="scientific">Lachnellula willkommii</name>
    <dbReference type="NCBI Taxonomy" id="215461"/>
    <lineage>
        <taxon>Eukaryota</taxon>
        <taxon>Fungi</taxon>
        <taxon>Dikarya</taxon>
        <taxon>Ascomycota</taxon>
        <taxon>Pezizomycotina</taxon>
        <taxon>Leotiomycetes</taxon>
        <taxon>Helotiales</taxon>
        <taxon>Lachnaceae</taxon>
        <taxon>Lachnellula</taxon>
    </lineage>
</organism>
<evidence type="ECO:0000313" key="5">
    <source>
        <dbReference type="Proteomes" id="UP000315522"/>
    </source>
</evidence>
<feature type="domain" description="DNA/RNA-binding" evidence="3">
    <location>
        <begin position="518"/>
        <end position="792"/>
    </location>
</feature>
<keyword evidence="1" id="KW-0866">Nonsense-mediated mRNA decay</keyword>
<comment type="subcellular location">
    <subcellularLocation>
        <location evidence="1">Nucleus</location>
    </subcellularLocation>
</comment>
<sequence length="906" mass="102045">MKKQQAPGVDELWIRHQRRNHKTTQSWACIHCLDRHMFNNSDDLWKHCLNDHKDRLPDDESEQRRYRTKFEAESFQKKRSHGLSGPPAGYNLLEWGRQPCGIRKKTFNDDADPTCSTKDDFQPRKPTFNEARNAPPEPPPPQMKRPLSSPAPTQSISGLRELNIGTPGGSEEIGMRDVSEDSHERDQPRKRAAVGDGISAGSASPARDASASPLPRRSKARPISAPGPGGSDVDSLHPSMFDAQRPQHIGKKQLWNPDQDTPLPRGTFDPSNIASIQAQKSRQALQHKSRKAQFQQSPQTMNSRLPGAPTALNTTPSAIYGKAASTQAQETSREDSFDIMLQPETRPISQEQLVAEVKGIYAGLVMVEAKCIDVDNKQAALAAADTGATPPKLNNEQWQALIALHRTLLHEHHDFFLASQHPSASPALRRLASKYAMPARMWRHGIHSFLELLRHRLPASLDHMLAFIYLAYSMMALLYETVPAFEDTWIECLGDLGRYRMAIEDDDIRDREVWTGVARHWYSKASDKTPTTGRLYHHLAILARPNALQQLFYYSKSLCVAVPFTSARESILTLFEPVLNSDNAHGQFRLPALDTAFVKAHGLLFTNRDMHKFEATVKDFLGLLDNQIGRVTRKFMEQGYHIAVANNVAMLSFASNDNILMKLISQSIKDGERPDISMEGGIPDGSSQSTAYFKNAQHLSNETTEIVLQRIGDPNVLPFIHVTLVFIYFMSRRPGTMSFFQATFPWVALSTMLNTLLSSYSLPGRIEDDKFPSPEKDDTRPFPEDFAMRGLLWAEEYFPEEWFTKEKIDEEEKYHERPSMTAQRKERILWLACKICSLGSWIAYDGKRFFMTSNDQDLPSRASTFASATTASTRTGTWESQAADESDAEEDLSSPMMPAAEPFSND</sequence>
<dbReference type="Gene3D" id="1.25.40.10">
    <property type="entry name" value="Tetratricopeptide repeat domain"/>
    <property type="match status" value="1"/>
</dbReference>
<dbReference type="FunFam" id="1.25.40.10:FF:000202">
    <property type="entry name" value="Unplaced genomic scaffold supercont1.7, whole genome shotgun sequence"/>
    <property type="match status" value="1"/>
</dbReference>
<evidence type="ECO:0000256" key="2">
    <source>
        <dbReference type="SAM" id="MobiDB-lite"/>
    </source>
</evidence>
<dbReference type="SUPFAM" id="SSF48452">
    <property type="entry name" value="TPR-like"/>
    <property type="match status" value="1"/>
</dbReference>
<dbReference type="Proteomes" id="UP000315522">
    <property type="component" value="Unassembled WGS sequence"/>
</dbReference>
<name>A0A559MC92_9HELO</name>
<feature type="compositionally biased region" description="Acidic residues" evidence="2">
    <location>
        <begin position="882"/>
        <end position="892"/>
    </location>
</feature>
<dbReference type="Pfam" id="PF10373">
    <property type="entry name" value="EST1_DNA_bind"/>
    <property type="match status" value="1"/>
</dbReference>
<dbReference type="PANTHER" id="PTHR15696">
    <property type="entry name" value="SMG-7 SUPPRESSOR WITH MORPHOLOGICAL EFFECT ON GENITALIA PROTEIN 7"/>
    <property type="match status" value="1"/>
</dbReference>
<dbReference type="AlphaFoldDB" id="A0A559MC92"/>
<feature type="compositionally biased region" description="Low complexity" evidence="2">
    <location>
        <begin position="865"/>
        <end position="877"/>
    </location>
</feature>
<evidence type="ECO:0000256" key="1">
    <source>
        <dbReference type="RuleBase" id="RU369098"/>
    </source>
</evidence>
<accession>A0A559MC92</accession>
<evidence type="ECO:0000259" key="3">
    <source>
        <dbReference type="Pfam" id="PF10373"/>
    </source>
</evidence>
<feature type="region of interest" description="Disordered" evidence="2">
    <location>
        <begin position="104"/>
        <end position="315"/>
    </location>
</feature>
<protein>
    <recommendedName>
        <fullName evidence="1">Nonsense-mediated mRNA decay factor</fullName>
    </recommendedName>
</protein>
<dbReference type="InterPro" id="IPR018834">
    <property type="entry name" value="DNA/RNA-bd_Est1-type"/>
</dbReference>
<comment type="caution">
    <text evidence="4">The sequence shown here is derived from an EMBL/GenBank/DDBJ whole genome shotgun (WGS) entry which is preliminary data.</text>
</comment>
<keyword evidence="5" id="KW-1185">Reference proteome</keyword>
<feature type="compositionally biased region" description="Polar residues" evidence="2">
    <location>
        <begin position="292"/>
        <end position="303"/>
    </location>
</feature>
<keyword evidence="1" id="KW-0539">Nucleus</keyword>